<sequence length="242" mass="26399">MEQLGVPLSAVLLFAGDRSSRRRMREERRRGVSDDCGDNRQQTRRAAARETVSSELLTAQRAEWGQLSVNTPQSGTSSRRTALLINVSFGGTTTTGSCLGLILRLDEPRQRETQHAAQGHLLNPGVQESSVMHFLLYAGGGCGAGREAVERRPDGNAAAGGHGPRGMAPSPQRAAVFLFVLHQENRLLLPPDRRERKGCEARVFLEAGQLPEEAFHWSGNVSSESRKTPLSMERLPDAGHRG</sequence>
<evidence type="ECO:0000256" key="1">
    <source>
        <dbReference type="SAM" id="MobiDB-lite"/>
    </source>
</evidence>
<protein>
    <submittedName>
        <fullName evidence="2">Uncharacterized protein</fullName>
    </submittedName>
</protein>
<proteinExistence type="predicted"/>
<evidence type="ECO:0000313" key="2">
    <source>
        <dbReference type="EMBL" id="TNN44994.1"/>
    </source>
</evidence>
<keyword evidence="3" id="KW-1185">Reference proteome</keyword>
<gene>
    <name evidence="2" type="ORF">EYF80_044799</name>
</gene>
<evidence type="ECO:0000313" key="3">
    <source>
        <dbReference type="Proteomes" id="UP000314294"/>
    </source>
</evidence>
<reference evidence="2 3" key="1">
    <citation type="submission" date="2019-03" db="EMBL/GenBank/DDBJ databases">
        <title>First draft genome of Liparis tanakae, snailfish: a comprehensive survey of snailfish specific genes.</title>
        <authorList>
            <person name="Kim W."/>
            <person name="Song I."/>
            <person name="Jeong J.-H."/>
            <person name="Kim D."/>
            <person name="Kim S."/>
            <person name="Ryu S."/>
            <person name="Song J.Y."/>
            <person name="Lee S.K."/>
        </authorList>
    </citation>
    <scope>NUCLEOTIDE SEQUENCE [LARGE SCALE GENOMIC DNA]</scope>
    <source>
        <tissue evidence="2">Muscle</tissue>
    </source>
</reference>
<dbReference type="AlphaFoldDB" id="A0A4Z2FWM2"/>
<dbReference type="EMBL" id="SRLO01000873">
    <property type="protein sequence ID" value="TNN44994.1"/>
    <property type="molecule type" value="Genomic_DNA"/>
</dbReference>
<feature type="compositionally biased region" description="Basic and acidic residues" evidence="1">
    <location>
        <begin position="24"/>
        <end position="33"/>
    </location>
</feature>
<organism evidence="2 3">
    <name type="scientific">Liparis tanakae</name>
    <name type="common">Tanaka's snailfish</name>
    <dbReference type="NCBI Taxonomy" id="230148"/>
    <lineage>
        <taxon>Eukaryota</taxon>
        <taxon>Metazoa</taxon>
        <taxon>Chordata</taxon>
        <taxon>Craniata</taxon>
        <taxon>Vertebrata</taxon>
        <taxon>Euteleostomi</taxon>
        <taxon>Actinopterygii</taxon>
        <taxon>Neopterygii</taxon>
        <taxon>Teleostei</taxon>
        <taxon>Neoteleostei</taxon>
        <taxon>Acanthomorphata</taxon>
        <taxon>Eupercaria</taxon>
        <taxon>Perciformes</taxon>
        <taxon>Cottioidei</taxon>
        <taxon>Cottales</taxon>
        <taxon>Liparidae</taxon>
        <taxon>Liparis</taxon>
    </lineage>
</organism>
<feature type="region of interest" description="Disordered" evidence="1">
    <location>
        <begin position="216"/>
        <end position="242"/>
    </location>
</feature>
<name>A0A4Z2FWM2_9TELE</name>
<dbReference type="Proteomes" id="UP000314294">
    <property type="component" value="Unassembled WGS sequence"/>
</dbReference>
<accession>A0A4Z2FWM2</accession>
<feature type="region of interest" description="Disordered" evidence="1">
    <location>
        <begin position="19"/>
        <end position="48"/>
    </location>
</feature>
<comment type="caution">
    <text evidence="2">The sequence shown here is derived from an EMBL/GenBank/DDBJ whole genome shotgun (WGS) entry which is preliminary data.</text>
</comment>